<dbReference type="Gene3D" id="3.40.50.2000">
    <property type="entry name" value="Glycogen Phosphorylase B"/>
    <property type="match status" value="2"/>
</dbReference>
<dbReference type="Proteomes" id="UP000001514">
    <property type="component" value="Unassembled WGS sequence"/>
</dbReference>
<dbReference type="FunFam" id="3.40.50.2000:FF:000060">
    <property type="entry name" value="Glycosyltransferase"/>
    <property type="match status" value="1"/>
</dbReference>
<dbReference type="InterPro" id="IPR058980">
    <property type="entry name" value="Glyco_transf_N"/>
</dbReference>
<dbReference type="PANTHER" id="PTHR11926:SF774">
    <property type="entry name" value="UDP-GLYCOSYLTRANSFERASE 85A1-RELATED"/>
    <property type="match status" value="1"/>
</dbReference>
<reference evidence="6 7" key="1">
    <citation type="journal article" date="2011" name="Science">
        <title>The Selaginella genome identifies genetic changes associated with the evolution of vascular plants.</title>
        <authorList>
            <person name="Banks J.A."/>
            <person name="Nishiyama T."/>
            <person name="Hasebe M."/>
            <person name="Bowman J.L."/>
            <person name="Gribskov M."/>
            <person name="dePamphilis C."/>
            <person name="Albert V.A."/>
            <person name="Aono N."/>
            <person name="Aoyama T."/>
            <person name="Ambrose B.A."/>
            <person name="Ashton N.W."/>
            <person name="Axtell M.J."/>
            <person name="Barker E."/>
            <person name="Barker M.S."/>
            <person name="Bennetzen J.L."/>
            <person name="Bonawitz N.D."/>
            <person name="Chapple C."/>
            <person name="Cheng C."/>
            <person name="Correa L.G."/>
            <person name="Dacre M."/>
            <person name="DeBarry J."/>
            <person name="Dreyer I."/>
            <person name="Elias M."/>
            <person name="Engstrom E.M."/>
            <person name="Estelle M."/>
            <person name="Feng L."/>
            <person name="Finet C."/>
            <person name="Floyd S.K."/>
            <person name="Frommer W.B."/>
            <person name="Fujita T."/>
            <person name="Gramzow L."/>
            <person name="Gutensohn M."/>
            <person name="Harholt J."/>
            <person name="Hattori M."/>
            <person name="Heyl A."/>
            <person name="Hirai T."/>
            <person name="Hiwatashi Y."/>
            <person name="Ishikawa M."/>
            <person name="Iwata M."/>
            <person name="Karol K.G."/>
            <person name="Koehler B."/>
            <person name="Kolukisaoglu U."/>
            <person name="Kubo M."/>
            <person name="Kurata T."/>
            <person name="Lalonde S."/>
            <person name="Li K."/>
            <person name="Li Y."/>
            <person name="Litt A."/>
            <person name="Lyons E."/>
            <person name="Manning G."/>
            <person name="Maruyama T."/>
            <person name="Michael T.P."/>
            <person name="Mikami K."/>
            <person name="Miyazaki S."/>
            <person name="Morinaga S."/>
            <person name="Murata T."/>
            <person name="Mueller-Roeber B."/>
            <person name="Nelson D.R."/>
            <person name="Obara M."/>
            <person name="Oguri Y."/>
            <person name="Olmstead R.G."/>
            <person name="Onodera N."/>
            <person name="Petersen B.L."/>
            <person name="Pils B."/>
            <person name="Prigge M."/>
            <person name="Rensing S.A."/>
            <person name="Riano-Pachon D.M."/>
            <person name="Roberts A.W."/>
            <person name="Sato Y."/>
            <person name="Scheller H.V."/>
            <person name="Schulz B."/>
            <person name="Schulz C."/>
            <person name="Shakirov E.V."/>
            <person name="Shibagaki N."/>
            <person name="Shinohara N."/>
            <person name="Shippen D.E."/>
            <person name="Soerensen I."/>
            <person name="Sotooka R."/>
            <person name="Sugimoto N."/>
            <person name="Sugita M."/>
            <person name="Sumikawa N."/>
            <person name="Tanurdzic M."/>
            <person name="Theissen G."/>
            <person name="Ulvskov P."/>
            <person name="Wakazuki S."/>
            <person name="Weng J.K."/>
            <person name="Willats W.W."/>
            <person name="Wipf D."/>
            <person name="Wolf P.G."/>
            <person name="Yang L."/>
            <person name="Zimmer A.D."/>
            <person name="Zhu Q."/>
            <person name="Mitros T."/>
            <person name="Hellsten U."/>
            <person name="Loque D."/>
            <person name="Otillar R."/>
            <person name="Salamov A."/>
            <person name="Schmutz J."/>
            <person name="Shapiro H."/>
            <person name="Lindquist E."/>
            <person name="Lucas S."/>
            <person name="Rokhsar D."/>
            <person name="Grigoriev I.V."/>
        </authorList>
    </citation>
    <scope>NUCLEOTIDE SEQUENCE [LARGE SCALE GENOMIC DNA]</scope>
</reference>
<dbReference type="Pfam" id="PF00201">
    <property type="entry name" value="UDPGT"/>
    <property type="match status" value="1"/>
</dbReference>
<keyword evidence="2 3" id="KW-0808">Transferase</keyword>
<evidence type="ECO:0000259" key="5">
    <source>
        <dbReference type="Pfam" id="PF26168"/>
    </source>
</evidence>
<dbReference type="PROSITE" id="PS00375">
    <property type="entry name" value="UDPGT"/>
    <property type="match status" value="1"/>
</dbReference>
<dbReference type="HOGENOM" id="CLU_001724_0_1_1"/>
<accession>D8T7L8</accession>
<name>D8T7L8_SELML</name>
<dbReference type="KEGG" id="smo:SELMODRAFT_133870"/>
<keyword evidence="3" id="KW-0328">Glycosyltransferase</keyword>
<evidence type="ECO:0000256" key="1">
    <source>
        <dbReference type="ARBA" id="ARBA00009995"/>
    </source>
</evidence>
<dbReference type="FunCoup" id="D8T7L8">
    <property type="interactions" value="116"/>
</dbReference>
<evidence type="ECO:0000313" key="7">
    <source>
        <dbReference type="Proteomes" id="UP000001514"/>
    </source>
</evidence>
<dbReference type="EC" id="2.4.1.-" evidence="4"/>
<organism evidence="7">
    <name type="scientific">Selaginella moellendorffii</name>
    <name type="common">Spikemoss</name>
    <dbReference type="NCBI Taxonomy" id="88036"/>
    <lineage>
        <taxon>Eukaryota</taxon>
        <taxon>Viridiplantae</taxon>
        <taxon>Streptophyta</taxon>
        <taxon>Embryophyta</taxon>
        <taxon>Tracheophyta</taxon>
        <taxon>Lycopodiopsida</taxon>
        <taxon>Selaginellales</taxon>
        <taxon>Selaginellaceae</taxon>
        <taxon>Selaginella</taxon>
    </lineage>
</organism>
<dbReference type="AlphaFoldDB" id="D8T7L8"/>
<comment type="similarity">
    <text evidence="1 3">Belongs to the UDP-glycosyltransferase family.</text>
</comment>
<dbReference type="InterPro" id="IPR002213">
    <property type="entry name" value="UDP_glucos_trans"/>
</dbReference>
<protein>
    <recommendedName>
        <fullName evidence="4">Glycosyltransferase</fullName>
        <ecNumber evidence="4">2.4.1.-</ecNumber>
    </recommendedName>
</protein>
<feature type="domain" description="Glycosyltransferase N-terminal" evidence="5">
    <location>
        <begin position="11"/>
        <end position="238"/>
    </location>
</feature>
<evidence type="ECO:0000256" key="3">
    <source>
        <dbReference type="RuleBase" id="RU003718"/>
    </source>
</evidence>
<keyword evidence="7" id="KW-1185">Reference proteome</keyword>
<evidence type="ECO:0000313" key="6">
    <source>
        <dbReference type="EMBL" id="EFJ07364.1"/>
    </source>
</evidence>
<sequence>MGATPQDQTAHVVLVPYPAQGHIPPMIHLARKLAANEIIVTLVNVDSVHKMLLKQWSCPPGSDIRLEQVECGLKLPAGVDASCLENPEALFDAVDSLKAPVEELVRELTPTPCCIIADFFLGWPLELARTLGTGCAIYWPGNAAWSSLHHHMKLLEAHGDLFCQGKPKFLSYGDLPEYFKRKLGTPSRRLLFDYDQDRMKHCEWILVNSMAELEPETFHAMQAALPASKFAAIGPLFPVSHHESPAALKGVSLRDEEDGCLKWLDTRAESSVLYVSFGSISVLSEDTFQEIAAGLEASEQAFLWVNREDLVKRSATHDEFYAGFLERTREQGMVVSWAPQVRVLAHSSIGGFLSHCGWNSTLESICYGVPLLGWPCHSEQRTNAKLVEEDWRVGKRLWRRGDGGTVTRGVVEQRITEFMSGMDKEEIWARAKDLKNVARATANPGGNSHENLAAFARAVKTMTMGD</sequence>
<dbReference type="InParanoid" id="D8T7L8"/>
<dbReference type="EMBL" id="GL377686">
    <property type="protein sequence ID" value="EFJ07364.1"/>
    <property type="molecule type" value="Genomic_DNA"/>
</dbReference>
<dbReference type="CDD" id="cd03784">
    <property type="entry name" value="GT1_Gtf-like"/>
    <property type="match status" value="1"/>
</dbReference>
<dbReference type="eggNOG" id="KOG1192">
    <property type="taxonomic scope" value="Eukaryota"/>
</dbReference>
<evidence type="ECO:0000256" key="4">
    <source>
        <dbReference type="RuleBase" id="RU362057"/>
    </source>
</evidence>
<evidence type="ECO:0000256" key="2">
    <source>
        <dbReference type="ARBA" id="ARBA00022679"/>
    </source>
</evidence>
<dbReference type="InterPro" id="IPR035595">
    <property type="entry name" value="UDP_glycos_trans_CS"/>
</dbReference>
<dbReference type="GO" id="GO:0035251">
    <property type="term" value="F:UDP-glucosyltransferase activity"/>
    <property type="evidence" value="ECO:0000318"/>
    <property type="project" value="GO_Central"/>
</dbReference>
<dbReference type="Pfam" id="PF26168">
    <property type="entry name" value="Glyco_transf_N"/>
    <property type="match status" value="1"/>
</dbReference>
<dbReference type="Gramene" id="EFJ07364">
    <property type="protein sequence ID" value="EFJ07364"/>
    <property type="gene ID" value="SELMODRAFT_133870"/>
</dbReference>
<dbReference type="SUPFAM" id="SSF53756">
    <property type="entry name" value="UDP-Glycosyltransferase/glycogen phosphorylase"/>
    <property type="match status" value="1"/>
</dbReference>
<proteinExistence type="inferred from homology"/>
<gene>
    <name evidence="6" type="ORF">SELMODRAFT_133870</name>
</gene>
<dbReference type="PANTHER" id="PTHR11926">
    <property type="entry name" value="GLUCOSYL/GLUCURONOSYL TRANSFERASES"/>
    <property type="match status" value="1"/>
</dbReference>